<dbReference type="InterPro" id="IPR042120">
    <property type="entry name" value="MutL_C_dimsub"/>
</dbReference>
<dbReference type="EMBL" id="LR721916">
    <property type="protein sequence ID" value="VVW84843.1"/>
    <property type="molecule type" value="Genomic_DNA"/>
</dbReference>
<dbReference type="InterPro" id="IPR037198">
    <property type="entry name" value="MutL_C_sf"/>
</dbReference>
<organism evidence="1">
    <name type="scientific">Nymphaea colorata</name>
    <name type="common">pocket water lily</name>
    <dbReference type="NCBI Taxonomy" id="210225"/>
    <lineage>
        <taxon>Eukaryota</taxon>
        <taxon>Viridiplantae</taxon>
        <taxon>Streptophyta</taxon>
        <taxon>Embryophyta</taxon>
        <taxon>Tracheophyta</taxon>
        <taxon>Spermatophyta</taxon>
        <taxon>Magnoliopsida</taxon>
        <taxon>Nymphaeales</taxon>
        <taxon>Nymphaeaceae</taxon>
        <taxon>Nymphaea</taxon>
    </lineage>
</organism>
<dbReference type="Gene3D" id="3.30.1540.20">
    <property type="entry name" value="MutL, C-terminal domain, dimerisation subdomain"/>
    <property type="match status" value="1"/>
</dbReference>
<dbReference type="InterPro" id="IPR038973">
    <property type="entry name" value="MutL/Mlh/Pms-like"/>
</dbReference>
<name>A0A5K1HAM9_9MAGN</name>
<dbReference type="PANTHER" id="PTHR10073">
    <property type="entry name" value="DNA MISMATCH REPAIR PROTEIN MLH, PMS, MUTL"/>
    <property type="match status" value="1"/>
</dbReference>
<accession>A0A5K1HAM9</accession>
<evidence type="ECO:0008006" key="2">
    <source>
        <dbReference type="Google" id="ProtNLM"/>
    </source>
</evidence>
<dbReference type="GO" id="GO:0006298">
    <property type="term" value="P:mismatch repair"/>
    <property type="evidence" value="ECO:0007669"/>
    <property type="project" value="InterPro"/>
</dbReference>
<dbReference type="AlphaFoldDB" id="A0A5K1HAM9"/>
<dbReference type="GO" id="GO:0016887">
    <property type="term" value="F:ATP hydrolysis activity"/>
    <property type="evidence" value="ECO:0007669"/>
    <property type="project" value="InterPro"/>
</dbReference>
<dbReference type="GO" id="GO:0032300">
    <property type="term" value="C:mismatch repair complex"/>
    <property type="evidence" value="ECO:0007669"/>
    <property type="project" value="InterPro"/>
</dbReference>
<proteinExistence type="predicted"/>
<protein>
    <recommendedName>
        <fullName evidence="2">MutL C-terminal dimerisation domain-containing protein</fullName>
    </recommendedName>
</protein>
<sequence length="131" mass="15363">MEEINSQGWKFVEVSKKAEETILKITEAPLVYGKELKEEDFIFFVDKLYNEKENDENSYSNNERNYMASFACHNAIKVGDRLRLFEMRGLLDSLYKMDAPFNCPHGRPVIVSLGKITDRRPTIPYKKEYNI</sequence>
<evidence type="ECO:0000313" key="1">
    <source>
        <dbReference type="EMBL" id="VVW84843.1"/>
    </source>
</evidence>
<dbReference type="PANTHER" id="PTHR10073:SF12">
    <property type="entry name" value="DNA MISMATCH REPAIR PROTEIN MLH1"/>
    <property type="match status" value="1"/>
</dbReference>
<reference evidence="1" key="1">
    <citation type="submission" date="2019-09" db="EMBL/GenBank/DDBJ databases">
        <authorList>
            <person name="Zhang L."/>
        </authorList>
    </citation>
    <scope>NUCLEOTIDE SEQUENCE</scope>
</reference>
<dbReference type="GO" id="GO:0140664">
    <property type="term" value="F:ATP-dependent DNA damage sensor activity"/>
    <property type="evidence" value="ECO:0007669"/>
    <property type="project" value="InterPro"/>
</dbReference>
<dbReference type="SUPFAM" id="SSF118116">
    <property type="entry name" value="DNA mismatch repair protein MutL"/>
    <property type="match status" value="1"/>
</dbReference>
<gene>
    <name evidence="1" type="ORF">NYM_LOCUS29073</name>
</gene>